<proteinExistence type="predicted"/>
<evidence type="ECO:0008006" key="3">
    <source>
        <dbReference type="Google" id="ProtNLM"/>
    </source>
</evidence>
<dbReference type="OrthoDB" id="5451268at2"/>
<dbReference type="AlphaFoldDB" id="A0A368NFB3"/>
<evidence type="ECO:0000313" key="1">
    <source>
        <dbReference type="EMBL" id="RCU49168.1"/>
    </source>
</evidence>
<protein>
    <recommendedName>
        <fullName evidence="3">Replication origin-binding protein domain-containing protein</fullName>
    </recommendedName>
</protein>
<dbReference type="Proteomes" id="UP000252558">
    <property type="component" value="Unassembled WGS sequence"/>
</dbReference>
<dbReference type="EMBL" id="QPID01000007">
    <property type="protein sequence ID" value="RCU49168.1"/>
    <property type="molecule type" value="Genomic_DNA"/>
</dbReference>
<sequence>MLRITTIKSPQARKAYTLKNNQIEADGQPLSKGTAQVINLDSLCELLNYTNQDIAVVHGIPEYDLRCRQKPFNITTLAKENIKTKHIARAKKNFIYNDETIVLLDVDDLINAKYQFTTIERLLDYLYKIYSFLKGKEVLAIPSSSNGLIDIRTKQPLKANSNQKWHIYFRIKKHLIPAFKRYLIDFAWHHKHGYVFVSKSGAIYERCLVDTAVFSPERLDYIGSIDDQTGFLKENKPNAVYRSGNIIDAIPFNPYSAQTQQLFTAQRQTEATKLKVYNNVVTWLTDRVKEGKETLSPEQIHERAKKKSEQDFQYDVLPDTTIIEVDGKELTVGEIAEDLKKYQKKYCADPITDKQCKCIILPASYAKYGFVLKSYVTDSYYFFGEEPEKVSQAEINKILPQLKKYLESINKEFQGICSWRQAALINNEWVNFHVHFNGFTTLIDVIRAKQNTESVEVRVNQNTDDILNPADRYFAYYNGNKESLTKAPPKVLYFGGNAGIAKSYSAQKVTYQTSSAVTYVTNTNKNIDDYKIMFGRPIVQIKSMTNILWDLLVDKYGHQASDKADYDADVKRHFEPPMEFGVSIFESLDHWFDYKHGFLSLKRTRQLSSAKLEQTKSRIKSKCFVEMKWLADCDCQHQILTLAKAKTDFKHFKKRINKQLEEYGSVIVFIDEMDAVKANPQSGFVSVYEHIKGGEDTSFNKPVNADLEQAVLMDYLYNKAGVFVVLLSAERGIDQALNARGVIHIFLDRFQPLFDNDLSVAYVKSTSAQLRNGTSAKLEHIANVKEHWPDYKLTVDGLNENQKQDSIKQGLCLHTHEGLKGHNDKQDDNFASIFTYPHPAQIQRILLSWGIDESNKKDGDEQYAVSILISNCFNQTTGRNTGYRNRSDSKHLAIIPIGLAPLIKSDVVTINHDVKIELVEEPKDTAFVAKLIESKIEAEKQIKNQEIIEGNKSFFRQEFIKPVVDDFNKSNKQQFKANDVAKYLFGDVFSRTKRTIDGKRVDLFCY</sequence>
<comment type="caution">
    <text evidence="1">The sequence shown here is derived from an EMBL/GenBank/DDBJ whole genome shotgun (WGS) entry which is preliminary data.</text>
</comment>
<reference evidence="1 2" key="1">
    <citation type="submission" date="2018-07" db="EMBL/GenBank/DDBJ databases">
        <title>Corallincola holothuriorum sp. nov., a new facultative anaerobe isolated from sea cucumber Apostichopus japonicus.</title>
        <authorList>
            <person name="Xia H."/>
        </authorList>
    </citation>
    <scope>NUCLEOTIDE SEQUENCE [LARGE SCALE GENOMIC DNA]</scope>
    <source>
        <strain evidence="1 2">C4</strain>
    </source>
</reference>
<dbReference type="RefSeq" id="WP_114338728.1">
    <property type="nucleotide sequence ID" value="NZ_QPID01000007.1"/>
</dbReference>
<gene>
    <name evidence="1" type="ORF">DU002_12495</name>
</gene>
<keyword evidence="2" id="KW-1185">Reference proteome</keyword>
<name>A0A368NFB3_9GAMM</name>
<evidence type="ECO:0000313" key="2">
    <source>
        <dbReference type="Proteomes" id="UP000252558"/>
    </source>
</evidence>
<organism evidence="1 2">
    <name type="scientific">Corallincola holothuriorum</name>
    <dbReference type="NCBI Taxonomy" id="2282215"/>
    <lineage>
        <taxon>Bacteria</taxon>
        <taxon>Pseudomonadati</taxon>
        <taxon>Pseudomonadota</taxon>
        <taxon>Gammaproteobacteria</taxon>
        <taxon>Alteromonadales</taxon>
        <taxon>Psychromonadaceae</taxon>
        <taxon>Corallincola</taxon>
    </lineage>
</organism>
<accession>A0A368NFB3</accession>